<keyword evidence="1" id="KW-0472">Membrane</keyword>
<reference evidence="3" key="1">
    <citation type="journal article" date="2017" name="bioRxiv">
        <title>Conservation of a gene cluster reveals novel cercosporin biosynthetic mechanisms and extends production to the genus Colletotrichum.</title>
        <authorList>
            <person name="de Jonge R."/>
            <person name="Ebert M.K."/>
            <person name="Huitt-Roehl C.R."/>
            <person name="Pal P."/>
            <person name="Suttle J.C."/>
            <person name="Spanner R.E."/>
            <person name="Neubauer J.D."/>
            <person name="Jurick W.M.II."/>
            <person name="Stott K.A."/>
            <person name="Secor G.A."/>
            <person name="Thomma B.P.H.J."/>
            <person name="Van de Peer Y."/>
            <person name="Townsend C.A."/>
            <person name="Bolton M.D."/>
        </authorList>
    </citation>
    <scope>NUCLEOTIDE SEQUENCE [LARGE SCALE GENOMIC DNA]</scope>
    <source>
        <strain evidence="3">CBS538.71</strain>
    </source>
</reference>
<dbReference type="InterPro" id="IPR024079">
    <property type="entry name" value="MetalloPept_cat_dom_sf"/>
</dbReference>
<dbReference type="AlphaFoldDB" id="A0A2S6C4Q5"/>
<dbReference type="EMBL" id="PNEN01000557">
    <property type="protein sequence ID" value="PPJ54715.1"/>
    <property type="molecule type" value="Genomic_DNA"/>
</dbReference>
<accession>A0A2S6C4Q5</accession>
<protein>
    <recommendedName>
        <fullName evidence="4">Lysine-specific metallo-endopeptidase domain-containing protein</fullName>
    </recommendedName>
</protein>
<dbReference type="SUPFAM" id="SSF55486">
    <property type="entry name" value="Metalloproteases ('zincins'), catalytic domain"/>
    <property type="match status" value="1"/>
</dbReference>
<keyword evidence="1" id="KW-0812">Transmembrane</keyword>
<dbReference type="Proteomes" id="UP000237631">
    <property type="component" value="Unassembled WGS sequence"/>
</dbReference>
<evidence type="ECO:0000313" key="3">
    <source>
        <dbReference type="Proteomes" id="UP000237631"/>
    </source>
</evidence>
<proteinExistence type="predicted"/>
<comment type="caution">
    <text evidence="2">The sequence shown here is derived from an EMBL/GenBank/DDBJ whole genome shotgun (WGS) entry which is preliminary data.</text>
</comment>
<evidence type="ECO:0008006" key="4">
    <source>
        <dbReference type="Google" id="ProtNLM"/>
    </source>
</evidence>
<dbReference type="GO" id="GO:0008237">
    <property type="term" value="F:metallopeptidase activity"/>
    <property type="evidence" value="ECO:0007669"/>
    <property type="project" value="InterPro"/>
</dbReference>
<organism evidence="2 3">
    <name type="scientific">Cercospora berteroae</name>
    <dbReference type="NCBI Taxonomy" id="357750"/>
    <lineage>
        <taxon>Eukaryota</taxon>
        <taxon>Fungi</taxon>
        <taxon>Dikarya</taxon>
        <taxon>Ascomycota</taxon>
        <taxon>Pezizomycotina</taxon>
        <taxon>Dothideomycetes</taxon>
        <taxon>Dothideomycetidae</taxon>
        <taxon>Mycosphaerellales</taxon>
        <taxon>Mycosphaerellaceae</taxon>
        <taxon>Cercospora</taxon>
    </lineage>
</organism>
<feature type="transmembrane region" description="Helical" evidence="1">
    <location>
        <begin position="351"/>
        <end position="368"/>
    </location>
</feature>
<keyword evidence="3" id="KW-1185">Reference proteome</keyword>
<evidence type="ECO:0000256" key="1">
    <source>
        <dbReference type="SAM" id="Phobius"/>
    </source>
</evidence>
<sequence>MAALVTSTTSILGSSLPTPLPSLSVTGIGAPVSKISVAGPASSDVRRIVECDAVQTQVVTETLSLVQERMHHLMAKHDSELSDPASHTRRLLELFFGKDLTEEQLGFITDKLHRVITEAGQPTYHCVNSCPPNIVAQYTWNGNWFNDTRDKNVHFCPSFFSSRKDFGLGKGSWLQALYAIHEGIHSIVIPESPNDIGDTPGYWSETGPQPTGPLIVAYGHIFSEQLAAYSSEAAMFNAENYRQYVEFLYQADTTGKVQEADGNVHYGEPPAWTTIWKGHMRTSTVALGAPTPTPTAIEQPTAAMLTTSQTTAAAMAGVVFRIPPRVVPKGRPGSKPQSSDAVSTAGEHLKVWWFAYGLAGLAGFMWVVM</sequence>
<keyword evidence="1" id="KW-1133">Transmembrane helix</keyword>
<evidence type="ECO:0000313" key="2">
    <source>
        <dbReference type="EMBL" id="PPJ54715.1"/>
    </source>
</evidence>
<name>A0A2S6C4Q5_9PEZI</name>
<dbReference type="OrthoDB" id="3636627at2759"/>
<gene>
    <name evidence="2" type="ORF">CBER1_06883</name>
</gene>
<dbReference type="Gene3D" id="3.40.390.10">
    <property type="entry name" value="Collagenase (Catalytic Domain)"/>
    <property type="match status" value="1"/>
</dbReference>